<keyword evidence="4" id="KW-1015">Disulfide bond</keyword>
<comment type="subcellular location">
    <subcellularLocation>
        <location evidence="1">Secreted</location>
    </subcellularLocation>
</comment>
<dbReference type="EMBL" id="JAACNH010000005">
    <property type="protein sequence ID" value="KAG8443486.1"/>
    <property type="molecule type" value="Genomic_DNA"/>
</dbReference>
<comment type="similarity">
    <text evidence="2">Belongs to the cathelicidin family.</text>
</comment>
<keyword evidence="7" id="KW-1185">Reference proteome</keyword>
<dbReference type="PANTHER" id="PTHR10206">
    <property type="entry name" value="CATHELICIDIN"/>
    <property type="match status" value="1"/>
</dbReference>
<keyword evidence="3" id="KW-0964">Secreted</keyword>
<reference evidence="6" key="1">
    <citation type="thesis" date="2020" institute="ProQuest LLC" country="789 East Eisenhower Parkway, Ann Arbor, MI, USA">
        <title>Comparative Genomics and Chromosome Evolution.</title>
        <authorList>
            <person name="Mudd A.B."/>
        </authorList>
    </citation>
    <scope>NUCLEOTIDE SEQUENCE</scope>
    <source>
        <strain evidence="6">Female2</strain>
        <tissue evidence="6">Blood</tissue>
    </source>
</reference>
<dbReference type="GO" id="GO:0006952">
    <property type="term" value="P:defense response"/>
    <property type="evidence" value="ECO:0007669"/>
    <property type="project" value="InterPro"/>
</dbReference>
<sequence>MDRWGSVPFLLIAIFSSPALSQILVQDNVYNGKAVNLYNQKENVPYIFRTLDNYPARDLHIEENFLLVMFIIKETVCLKSETTMDTDCDFKPDGVSKMCKIQ</sequence>
<dbReference type="Proteomes" id="UP000812440">
    <property type="component" value="Chromosome 6"/>
</dbReference>
<feature type="chain" id="PRO_5035790813" evidence="5">
    <location>
        <begin position="22"/>
        <end position="102"/>
    </location>
</feature>
<proteinExistence type="inferred from homology"/>
<name>A0A8T2JLV3_9PIPI</name>
<dbReference type="Pfam" id="PF00666">
    <property type="entry name" value="Cathelicidins"/>
    <property type="match status" value="1"/>
</dbReference>
<evidence type="ECO:0000256" key="5">
    <source>
        <dbReference type="SAM" id="SignalP"/>
    </source>
</evidence>
<organism evidence="6 7">
    <name type="scientific">Hymenochirus boettgeri</name>
    <name type="common">Congo dwarf clawed frog</name>
    <dbReference type="NCBI Taxonomy" id="247094"/>
    <lineage>
        <taxon>Eukaryota</taxon>
        <taxon>Metazoa</taxon>
        <taxon>Chordata</taxon>
        <taxon>Craniata</taxon>
        <taxon>Vertebrata</taxon>
        <taxon>Euteleostomi</taxon>
        <taxon>Amphibia</taxon>
        <taxon>Batrachia</taxon>
        <taxon>Anura</taxon>
        <taxon>Pipoidea</taxon>
        <taxon>Pipidae</taxon>
        <taxon>Pipinae</taxon>
        <taxon>Hymenochirus</taxon>
    </lineage>
</organism>
<dbReference type="OrthoDB" id="9930485at2759"/>
<dbReference type="SUPFAM" id="SSF54403">
    <property type="entry name" value="Cystatin/monellin"/>
    <property type="match status" value="1"/>
</dbReference>
<evidence type="ECO:0000313" key="6">
    <source>
        <dbReference type="EMBL" id="KAG8443486.1"/>
    </source>
</evidence>
<protein>
    <submittedName>
        <fullName evidence="6">Uncharacterized protein</fullName>
    </submittedName>
</protein>
<feature type="signal peptide" evidence="5">
    <location>
        <begin position="1"/>
        <end position="21"/>
    </location>
</feature>
<accession>A0A8T2JLV3</accession>
<dbReference type="PANTHER" id="PTHR10206:SF0">
    <property type="entry name" value="CATHELICIDIN B1-RELATED"/>
    <property type="match status" value="1"/>
</dbReference>
<evidence type="ECO:0000256" key="3">
    <source>
        <dbReference type="ARBA" id="ARBA00022525"/>
    </source>
</evidence>
<evidence type="ECO:0000313" key="7">
    <source>
        <dbReference type="Proteomes" id="UP000812440"/>
    </source>
</evidence>
<dbReference type="InterPro" id="IPR001894">
    <property type="entry name" value="Cathelicidin-like"/>
</dbReference>
<keyword evidence="5" id="KW-0732">Signal</keyword>
<evidence type="ECO:0000256" key="4">
    <source>
        <dbReference type="ARBA" id="ARBA00023157"/>
    </source>
</evidence>
<dbReference type="InterPro" id="IPR046350">
    <property type="entry name" value="Cystatin_sf"/>
</dbReference>
<comment type="caution">
    <text evidence="6">The sequence shown here is derived from an EMBL/GenBank/DDBJ whole genome shotgun (WGS) entry which is preliminary data.</text>
</comment>
<evidence type="ECO:0000256" key="2">
    <source>
        <dbReference type="ARBA" id="ARBA00005320"/>
    </source>
</evidence>
<gene>
    <name evidence="6" type="ORF">GDO86_012037</name>
</gene>
<dbReference type="GO" id="GO:0005615">
    <property type="term" value="C:extracellular space"/>
    <property type="evidence" value="ECO:0007669"/>
    <property type="project" value="TreeGrafter"/>
</dbReference>
<dbReference type="Gene3D" id="3.10.450.10">
    <property type="match status" value="1"/>
</dbReference>
<dbReference type="AlphaFoldDB" id="A0A8T2JLV3"/>
<evidence type="ECO:0000256" key="1">
    <source>
        <dbReference type="ARBA" id="ARBA00004613"/>
    </source>
</evidence>